<dbReference type="Proteomes" id="UP001199044">
    <property type="component" value="Unassembled WGS sequence"/>
</dbReference>
<dbReference type="SMART" id="SM00823">
    <property type="entry name" value="PKS_PP"/>
    <property type="match status" value="2"/>
</dbReference>
<dbReference type="InterPro" id="IPR006162">
    <property type="entry name" value="Ppantetheine_attach_site"/>
</dbReference>
<dbReference type="RefSeq" id="WP_225252354.1">
    <property type="nucleotide sequence ID" value="NZ_JAIWIU010000273.1"/>
</dbReference>
<dbReference type="InterPro" id="IPR010071">
    <property type="entry name" value="AA_adenyl_dom"/>
</dbReference>
<dbReference type="InterPro" id="IPR001242">
    <property type="entry name" value="Condensation_dom"/>
</dbReference>
<dbReference type="PROSITE" id="PS00455">
    <property type="entry name" value="AMP_BINDING"/>
    <property type="match status" value="2"/>
</dbReference>
<evidence type="ECO:0000313" key="5">
    <source>
        <dbReference type="EMBL" id="MCA2019129.1"/>
    </source>
</evidence>
<dbReference type="Pfam" id="PF00501">
    <property type="entry name" value="AMP-binding"/>
    <property type="match status" value="2"/>
</dbReference>
<dbReference type="InterPro" id="IPR009081">
    <property type="entry name" value="PP-bd_ACP"/>
</dbReference>
<dbReference type="CDD" id="cd17643">
    <property type="entry name" value="A_NRPS_Cytc1-like"/>
    <property type="match status" value="1"/>
</dbReference>
<keyword evidence="2" id="KW-0596">Phosphopantetheine</keyword>
<dbReference type="EMBL" id="JAIWIU010000273">
    <property type="protein sequence ID" value="MCA2019129.1"/>
    <property type="molecule type" value="Genomic_DNA"/>
</dbReference>
<dbReference type="Pfam" id="PF13193">
    <property type="entry name" value="AMP-binding_C"/>
    <property type="match status" value="2"/>
</dbReference>
<dbReference type="InterPro" id="IPR020806">
    <property type="entry name" value="PKS_PP-bd"/>
</dbReference>
<dbReference type="SUPFAM" id="SSF56801">
    <property type="entry name" value="Acetyl-CoA synthetase-like"/>
    <property type="match status" value="2"/>
</dbReference>
<dbReference type="NCBIfam" id="TIGR01733">
    <property type="entry name" value="AA-adenyl-dom"/>
    <property type="match status" value="2"/>
</dbReference>
<dbReference type="Gene3D" id="3.40.50.980">
    <property type="match status" value="4"/>
</dbReference>
<dbReference type="Gene3D" id="3.30.559.10">
    <property type="entry name" value="Chloramphenicol acetyltransferase-like domain"/>
    <property type="match status" value="2"/>
</dbReference>
<evidence type="ECO:0000313" key="6">
    <source>
        <dbReference type="Proteomes" id="UP001199044"/>
    </source>
</evidence>
<dbReference type="InterPro" id="IPR045851">
    <property type="entry name" value="AMP-bd_C_sf"/>
</dbReference>
<gene>
    <name evidence="5" type="ORF">LDJ79_23700</name>
</gene>
<dbReference type="PANTHER" id="PTHR45527">
    <property type="entry name" value="NONRIBOSOMAL PEPTIDE SYNTHETASE"/>
    <property type="match status" value="1"/>
</dbReference>
<dbReference type="Gene3D" id="1.10.1200.10">
    <property type="entry name" value="ACP-like"/>
    <property type="match status" value="2"/>
</dbReference>
<dbReference type="Pfam" id="PF00550">
    <property type="entry name" value="PP-binding"/>
    <property type="match status" value="2"/>
</dbReference>
<dbReference type="PROSITE" id="PS50075">
    <property type="entry name" value="CARRIER"/>
    <property type="match status" value="2"/>
</dbReference>
<dbReference type="CDD" id="cd12117">
    <property type="entry name" value="A_NRPS_Srf_like"/>
    <property type="match status" value="1"/>
</dbReference>
<dbReference type="InterPro" id="IPR025110">
    <property type="entry name" value="AMP-bd_C"/>
</dbReference>
<dbReference type="InterPro" id="IPR036736">
    <property type="entry name" value="ACP-like_sf"/>
</dbReference>
<comment type="caution">
    <text evidence="5">The sequence shown here is derived from an EMBL/GenBank/DDBJ whole genome shotgun (WGS) entry which is preliminary data.</text>
</comment>
<dbReference type="NCBIfam" id="NF003417">
    <property type="entry name" value="PRK04813.1"/>
    <property type="match status" value="2"/>
</dbReference>
<organism evidence="5 6">
    <name type="scientific">Vibrio tritonius</name>
    <dbReference type="NCBI Taxonomy" id="1435069"/>
    <lineage>
        <taxon>Bacteria</taxon>
        <taxon>Pseudomonadati</taxon>
        <taxon>Pseudomonadota</taxon>
        <taxon>Gammaproteobacteria</taxon>
        <taxon>Vibrionales</taxon>
        <taxon>Vibrionaceae</taxon>
        <taxon>Vibrio</taxon>
    </lineage>
</organism>
<dbReference type="Gene3D" id="3.30.300.30">
    <property type="match status" value="2"/>
</dbReference>
<dbReference type="Gene3D" id="3.30.559.30">
    <property type="entry name" value="Nonribosomal peptide synthetase, condensation domain"/>
    <property type="match status" value="2"/>
</dbReference>
<proteinExistence type="predicted"/>
<comment type="cofactor">
    <cofactor evidence="1">
        <name>pantetheine 4'-phosphate</name>
        <dbReference type="ChEBI" id="CHEBI:47942"/>
    </cofactor>
</comment>
<dbReference type="PANTHER" id="PTHR45527:SF14">
    <property type="entry name" value="PLIPASTATIN SYNTHASE SUBUNIT B"/>
    <property type="match status" value="1"/>
</dbReference>
<sequence length="2179" mass="240246">MNTPQDKKLAALMQMMQKRAVAGKKTPSSTDQSTLGQIITAVSREQALPLSFSQQRLWFIEKLNPAASSAYHISGAVTVQGALNEAALSQALNQLVARHEVLRTQFPEQGEAPVQHILPSDSGMPFERLYCADEQALLDEIAHREQQPFDLQHGRLIRAALLSTPTGDPVLFLCMHHAIADGWSLGIVFQELSALYAQAATSNTEHPALPELACQYADYAVWQREWLQSAAAQQQSEFWRDTLTGAPEQLLLATDFPRPEKQSYQGGRLPVAFDAEFSAQLHQFSQQHGMTDYMVMLAAWASLLSRLSGQEEVVIGSPIANRSRRETEGLIGFFANTLALRIAHPQGQSVSDYLAQVKARNIAAQANQDLPFDQVVEQLKPNRSLAYTPLFQVMFAWHDANSAQLQLGDLRTQVFDIHGEQTQAQFDLSLSLGWNNGCIEGDLRFATALFRPDTVTRYLACWRQLLNEWMANDQQAVDAVNWLSASERELVTQTFNQNQQILPVNQLIHQRFEQCVARYGQRIAVSFGESHLSYAQLNASANQLAHWLQKQGVRPDSRVAIALDRSEQLLVAILATLKAGGAYVPLDPNYPKERLEYSLQDSAPQVMITTTALIDKLGELPKDATLALLDKPQWQQESQANVDAEAMGLTTEHMAYIIYTSGSTGKPKGVMVEHHNVLRLMEATQADYQFNEQDVWTLFHSYAFDFSVWEIWGALLFGGRLVVVPHLISRAPEAFYQLLCAEKVTVLNQTPSAFRQLIGAQQSFAPSDAQHALRYVIFGGEALELSALAPWYARSDNGATQLVNMYGITETTVHTTYYPLSADDVQRTGASPIGRGLKDLRLYLLDEHQQPVPVGVTGELYVSGAGVARGYLNRPELTAERFLLDPFVNDGLTRMYKSGDLGRWLADGSIEYLGRNDDQVKIRGFRIELGEIEACVRSFGDIRDAAVVAQKTANGDQRLVAYFVGDDIEIEALRDHVASLVPNYMVPAAWMALERLPLTSNGKLDRRALPEPSEGGLVRHAYQAPQGKAEQALADLWSELLHVAQVGRSDNFFELGGHSLLAVQMTHRARSLHGLEIGLSALFEHPVLSDLVTALQLDVTESTTRTQAGGSEVITPRADQSRAPLSLAQQRIWFLCEMDATISAAYVIKSGVAITGQLDIAALEAALNALYLRHDSLRTRFGSAEGVAYQEVDTQRQTFPLIITQGRAEFAPRFDLATGHLVAAQLCTLDETHHELRIAMHHIIADGWSMANFIAELSALYAAQVQHQTANLPELTINYGDFAAWQHSDAMQETLAQQQAYWVKQLAAYPHYLDLPTDHPRPEKQDFAGASRPVALDAALTTRLNQFAREQGCTLYMVLLSAWSTVMARVAHQDEVIIGTPIAGRSSAQTEALLGMFVNTQPMCVAIDSAITTQQLLAQVKATALNAQEHQDLPFERMVEAVAPERNPAHSPIYQVMFALQNMPQASAVLKGLTLEVLDEPVTTAQCDLSLLVSEELGELRGQLNYATALFAPARIERLIGYWQTVLQGMLAMPHTPITALPMLDSVEREQVLYQYNQTRHEFGRAISIAQRFENVANRYPDAIALVEEETRLTYQTLNVLANQLAHRLLQRGIHSGDTVAVCMERSIELVIAELAIVKCGAVYVPMDINAPLDRQQFIVSDSRARLLLVAEQPADKTQPLPSAELAIDHLVVSRQLSAQSAGNFANVATAISGDAPAYIMYTSGSTGQPKGVVVPHRAISRLVLNNGYLEFSSHDRVALAANPAFDATTMEIWGSLLNGAAVVVISKERLLNPDALADHLVEQGVSVLWLTVGLFNQYASALGKAFAQLRYLMVGGDVLDPHTIRDVLTQHAPKHLLNGYGPTETTTFALTHEITQVTDVNRSIPLGKPIGNTQVYLLDEHQNPVPMGSVGEIVIAGEGVALEYLGQPELTKQRFLLNPFSQQPGARMYRSGDLGRRLADGTIEFLGRNDFQVKIRGYRIELGEIEAALQALPEIDDAIVIAQGESAANKRLIAYFTKTPHQALTSNQLKVALQQHLPAYMVPSAFVELSQLPLTANGKVDRKALPEPDDSALAHHEYQAPKGALEQQLAAIWCELLATPQVGRDDHFFELGGHSLLAVQLISRVKTQTAIPLTIADLFDHPTLKALATRMALIKLSAFKQKDLASAAQKLFKGKING</sequence>
<name>A0ABS7YXH1_9VIBR</name>
<dbReference type="Pfam" id="PF00668">
    <property type="entry name" value="Condensation"/>
    <property type="match status" value="2"/>
</dbReference>
<dbReference type="SUPFAM" id="SSF52777">
    <property type="entry name" value="CoA-dependent acyltransferases"/>
    <property type="match status" value="4"/>
</dbReference>
<dbReference type="PROSITE" id="PS00012">
    <property type="entry name" value="PHOSPHOPANTETHEINE"/>
    <property type="match status" value="2"/>
</dbReference>
<protein>
    <submittedName>
        <fullName evidence="5">Amino acid adenylation domain-containing protein</fullName>
    </submittedName>
</protein>
<dbReference type="InterPro" id="IPR000873">
    <property type="entry name" value="AMP-dep_synth/lig_dom"/>
</dbReference>
<dbReference type="SUPFAM" id="SSF47336">
    <property type="entry name" value="ACP-like"/>
    <property type="match status" value="2"/>
</dbReference>
<dbReference type="CDD" id="cd19531">
    <property type="entry name" value="LCL_NRPS-like"/>
    <property type="match status" value="2"/>
</dbReference>
<evidence type="ECO:0000259" key="4">
    <source>
        <dbReference type="PROSITE" id="PS50075"/>
    </source>
</evidence>
<keyword evidence="3" id="KW-0597">Phosphoprotein</keyword>
<feature type="domain" description="Carrier" evidence="4">
    <location>
        <begin position="2081"/>
        <end position="2156"/>
    </location>
</feature>
<reference evidence="6" key="1">
    <citation type="submission" date="2023-07" db="EMBL/GenBank/DDBJ databases">
        <title>Molecular identification of indigenous halophilic bacteria isolated from red sea cost, biodegradation of synthetic dyes and assessment of degraded metabolite toxicity.</title>
        <authorList>
            <person name="Chaieb K."/>
            <person name="Altayb H.N."/>
        </authorList>
    </citation>
    <scope>NUCLEOTIDE SEQUENCE [LARGE SCALE GENOMIC DNA]</scope>
    <source>
        <strain evidence="6">K20</strain>
    </source>
</reference>
<dbReference type="InterPro" id="IPR023213">
    <property type="entry name" value="CAT-like_dom_sf"/>
</dbReference>
<dbReference type="Gene3D" id="2.30.38.10">
    <property type="entry name" value="Luciferase, Domain 3"/>
    <property type="match status" value="2"/>
</dbReference>
<evidence type="ECO:0000256" key="1">
    <source>
        <dbReference type="ARBA" id="ARBA00001957"/>
    </source>
</evidence>
<keyword evidence="6" id="KW-1185">Reference proteome</keyword>
<evidence type="ECO:0000256" key="3">
    <source>
        <dbReference type="ARBA" id="ARBA00022553"/>
    </source>
</evidence>
<dbReference type="InterPro" id="IPR020845">
    <property type="entry name" value="AMP-binding_CS"/>
</dbReference>
<evidence type="ECO:0000256" key="2">
    <source>
        <dbReference type="ARBA" id="ARBA00022450"/>
    </source>
</evidence>
<accession>A0ABS7YXH1</accession>
<feature type="domain" description="Carrier" evidence="4">
    <location>
        <begin position="1024"/>
        <end position="1099"/>
    </location>
</feature>